<sequence>MASRSANRPDCSCCSPVAVCSCYYFLAYSVQTKSTSQDWRERTRSLPGPKTQTRGRQDIPGDGYHLKGFFQKTGESRLPSPNLFYENQNVAQYANKIKDGADMDLQPRPEEGRTYQEMANISTASSKKPGESRLPSSNLFYENQNVAQYANKIKEGADYEDVLTPN</sequence>
<reference evidence="2" key="2">
    <citation type="submission" date="2021-01" db="UniProtKB">
        <authorList>
            <consortium name="EnsemblMetazoa"/>
        </authorList>
    </citation>
    <scope>IDENTIFICATION</scope>
</reference>
<reference evidence="3" key="1">
    <citation type="submission" date="2015-02" db="EMBL/GenBank/DDBJ databases">
        <title>Genome sequencing for Strongylocentrotus purpuratus.</title>
        <authorList>
            <person name="Murali S."/>
            <person name="Liu Y."/>
            <person name="Vee V."/>
            <person name="English A."/>
            <person name="Wang M."/>
            <person name="Skinner E."/>
            <person name="Han Y."/>
            <person name="Muzny D.M."/>
            <person name="Worley K.C."/>
            <person name="Gibbs R.A."/>
        </authorList>
    </citation>
    <scope>NUCLEOTIDE SEQUENCE</scope>
</reference>
<dbReference type="PROSITE" id="PS51257">
    <property type="entry name" value="PROKAR_LIPOPROTEIN"/>
    <property type="match status" value="1"/>
</dbReference>
<dbReference type="OrthoDB" id="10210293at2759"/>
<keyword evidence="3" id="KW-1185">Reference proteome</keyword>
<dbReference type="InParanoid" id="A0A7M7HKJ8"/>
<organism evidence="2 3">
    <name type="scientific">Strongylocentrotus purpuratus</name>
    <name type="common">Purple sea urchin</name>
    <dbReference type="NCBI Taxonomy" id="7668"/>
    <lineage>
        <taxon>Eukaryota</taxon>
        <taxon>Metazoa</taxon>
        <taxon>Echinodermata</taxon>
        <taxon>Eleutherozoa</taxon>
        <taxon>Echinozoa</taxon>
        <taxon>Echinoidea</taxon>
        <taxon>Euechinoidea</taxon>
        <taxon>Echinacea</taxon>
        <taxon>Camarodonta</taxon>
        <taxon>Echinidea</taxon>
        <taxon>Strongylocentrotidae</taxon>
        <taxon>Strongylocentrotus</taxon>
    </lineage>
</organism>
<evidence type="ECO:0000256" key="1">
    <source>
        <dbReference type="SAM" id="MobiDB-lite"/>
    </source>
</evidence>
<accession>A0A7M7HKJ8</accession>
<dbReference type="RefSeq" id="XP_011668110.1">
    <property type="nucleotide sequence ID" value="XM_011669808.2"/>
</dbReference>
<protein>
    <submittedName>
        <fullName evidence="2">Uncharacterized protein</fullName>
    </submittedName>
</protein>
<feature type="region of interest" description="Disordered" evidence="1">
    <location>
        <begin position="36"/>
        <end position="63"/>
    </location>
</feature>
<evidence type="ECO:0000313" key="3">
    <source>
        <dbReference type="Proteomes" id="UP000007110"/>
    </source>
</evidence>
<dbReference type="AlphaFoldDB" id="A0A7M7HKJ8"/>
<dbReference type="GeneID" id="105440066"/>
<name>A0A7M7HKJ8_STRPU</name>
<dbReference type="Proteomes" id="UP000007110">
    <property type="component" value="Unassembled WGS sequence"/>
</dbReference>
<evidence type="ECO:0000313" key="2">
    <source>
        <dbReference type="EnsemblMetazoa" id="XP_011668110"/>
    </source>
</evidence>
<proteinExistence type="predicted"/>
<dbReference type="EnsemblMetazoa" id="XM_011669808">
    <property type="protein sequence ID" value="XP_011668110"/>
    <property type="gene ID" value="LOC105440066"/>
</dbReference>
<dbReference type="KEGG" id="spu:105440066"/>